<accession>A0AAP0I3L2</accession>
<name>A0AAP0I3L2_9MAGN</name>
<gene>
    <name evidence="4" type="ORF">Syun_023922</name>
</gene>
<feature type="region of interest" description="Disordered" evidence="2">
    <location>
        <begin position="527"/>
        <end position="554"/>
    </location>
</feature>
<comment type="caution">
    <text evidence="4">The sequence shown here is derived from an EMBL/GenBank/DDBJ whole genome shotgun (WGS) entry which is preliminary data.</text>
</comment>
<keyword evidence="3" id="KW-0472">Membrane</keyword>
<feature type="region of interest" description="Disordered" evidence="2">
    <location>
        <begin position="489"/>
        <end position="510"/>
    </location>
</feature>
<evidence type="ECO:0000313" key="5">
    <source>
        <dbReference type="Proteomes" id="UP001420932"/>
    </source>
</evidence>
<dbReference type="EMBL" id="JBBNAF010000010">
    <property type="protein sequence ID" value="KAK9107911.1"/>
    <property type="molecule type" value="Genomic_DNA"/>
</dbReference>
<keyword evidence="3" id="KW-0812">Transmembrane</keyword>
<proteinExistence type="predicted"/>
<evidence type="ECO:0000256" key="1">
    <source>
        <dbReference type="SAM" id="Coils"/>
    </source>
</evidence>
<dbReference type="AlphaFoldDB" id="A0AAP0I3L2"/>
<protein>
    <submittedName>
        <fullName evidence="4">Uncharacterized protein</fullName>
    </submittedName>
</protein>
<organism evidence="4 5">
    <name type="scientific">Stephania yunnanensis</name>
    <dbReference type="NCBI Taxonomy" id="152371"/>
    <lineage>
        <taxon>Eukaryota</taxon>
        <taxon>Viridiplantae</taxon>
        <taxon>Streptophyta</taxon>
        <taxon>Embryophyta</taxon>
        <taxon>Tracheophyta</taxon>
        <taxon>Spermatophyta</taxon>
        <taxon>Magnoliopsida</taxon>
        <taxon>Ranunculales</taxon>
        <taxon>Menispermaceae</taxon>
        <taxon>Menispermoideae</taxon>
        <taxon>Cissampelideae</taxon>
        <taxon>Stephania</taxon>
    </lineage>
</organism>
<feature type="region of interest" description="Disordered" evidence="2">
    <location>
        <begin position="173"/>
        <end position="211"/>
    </location>
</feature>
<feature type="region of interest" description="Disordered" evidence="2">
    <location>
        <begin position="334"/>
        <end position="368"/>
    </location>
</feature>
<dbReference type="PANTHER" id="PTHR34778">
    <property type="entry name" value="OS02G0580700 PROTEIN"/>
    <property type="match status" value="1"/>
</dbReference>
<feature type="compositionally biased region" description="Polar residues" evidence="2">
    <location>
        <begin position="181"/>
        <end position="202"/>
    </location>
</feature>
<feature type="transmembrane region" description="Helical" evidence="3">
    <location>
        <begin position="65"/>
        <end position="97"/>
    </location>
</feature>
<keyword evidence="1" id="KW-0175">Coiled coil</keyword>
<dbReference type="PANTHER" id="PTHR34778:SF2">
    <property type="entry name" value="OS02G0580700 PROTEIN"/>
    <property type="match status" value="1"/>
</dbReference>
<reference evidence="4 5" key="1">
    <citation type="submission" date="2024-01" db="EMBL/GenBank/DDBJ databases">
        <title>Genome assemblies of Stephania.</title>
        <authorList>
            <person name="Yang L."/>
        </authorList>
    </citation>
    <scope>NUCLEOTIDE SEQUENCE [LARGE SCALE GENOMIC DNA]</scope>
    <source>
        <strain evidence="4">YNDBR</strain>
        <tissue evidence="4">Leaf</tissue>
    </source>
</reference>
<sequence length="616" mass="68076">MEEAEKMAALKKAYADIILNTAKEAAARIMVSERRAARCEQEKAAAKAEALNLLMRMKYMMDCKVDTLSLCVTIWVVGGGVETAIIALVFLEVVVFLKRRGYFICMIVEMEGASLGQRRKIEELEAQLHEAEDMVTDLRELLRGLQDELEKVRSDAGQSPGEQVIKEGPDFCADASEDTKLNPSESISLPSRGSEHQILSTSEMKDSPLTEENIDVTRCSTLGSVVAEDEPMGESPPDNICASNSDIDSLIMRSKETELYRNGCTQRIRAFESNLLNAKLPILEEANGQHGKMKNESTIREDETAEPVYVEASPIENNGSEDQANGLELLSRQYSNCDKNQNAKGTSFRRSSRRRRATYKSAEASSGTVKRRQSCNLSILSVCKSRPGVDNSIRESGEDLSKIMEQDEQKNSDVSVVQNSSPDAIDVDPQLGCMDPTGMKAEVNQEVMVQKALDEDAATVNKSELSGGNTKFPDDSEVIGCKQNLEIVPPSYSDVKDDKQNETSNKAPTKDVNDKLIKYTVRRKRKKEPISCPEEDASLAMKKSGEKPSSAELQKSSLIVESSRDSRRMFQVARQAHLRGVGDPRTTAERGDDLVVSLGDIHVGYVNISGWRAFTF</sequence>
<evidence type="ECO:0000256" key="2">
    <source>
        <dbReference type="SAM" id="MobiDB-lite"/>
    </source>
</evidence>
<keyword evidence="3" id="KW-1133">Transmembrane helix</keyword>
<feature type="compositionally biased region" description="Polar residues" evidence="2">
    <location>
        <begin position="334"/>
        <end position="345"/>
    </location>
</feature>
<feature type="coiled-coil region" evidence="1">
    <location>
        <begin position="22"/>
        <end position="49"/>
    </location>
</feature>
<evidence type="ECO:0000313" key="4">
    <source>
        <dbReference type="EMBL" id="KAK9107911.1"/>
    </source>
</evidence>
<evidence type="ECO:0000256" key="3">
    <source>
        <dbReference type="SAM" id="Phobius"/>
    </source>
</evidence>
<dbReference type="Proteomes" id="UP001420932">
    <property type="component" value="Unassembled WGS sequence"/>
</dbReference>
<keyword evidence="5" id="KW-1185">Reference proteome</keyword>
<feature type="coiled-coil region" evidence="1">
    <location>
        <begin position="114"/>
        <end position="155"/>
    </location>
</feature>